<protein>
    <recommendedName>
        <fullName evidence="4">Crinkler effector protein N-terminal domain-containing protein</fullName>
    </recommendedName>
</protein>
<comment type="caution">
    <text evidence="5">The sequence shown here is derived from an EMBL/GenBank/DDBJ whole genome shotgun (WGS) entry which is preliminary data.</text>
</comment>
<evidence type="ECO:0000256" key="3">
    <source>
        <dbReference type="ARBA" id="ARBA00022525"/>
    </source>
</evidence>
<dbReference type="EMBL" id="QKYT01000066">
    <property type="protein sequence ID" value="RIA95207.1"/>
    <property type="molecule type" value="Genomic_DNA"/>
</dbReference>
<keyword evidence="3" id="KW-0964">Secreted</keyword>
<dbReference type="AlphaFoldDB" id="A0A397TFQ9"/>
<evidence type="ECO:0000313" key="5">
    <source>
        <dbReference type="EMBL" id="RIA95207.1"/>
    </source>
</evidence>
<dbReference type="InterPro" id="IPR045379">
    <property type="entry name" value="Crinkler_N"/>
</dbReference>
<accession>A0A397TFQ9</accession>
<dbReference type="OrthoDB" id="2446007at2759"/>
<proteinExistence type="predicted"/>
<evidence type="ECO:0000256" key="2">
    <source>
        <dbReference type="ARBA" id="ARBA00004613"/>
    </source>
</evidence>
<dbReference type="Pfam" id="PF20147">
    <property type="entry name" value="Crinkler"/>
    <property type="match status" value="1"/>
</dbReference>
<feature type="domain" description="Crinkler effector protein N-terminal" evidence="4">
    <location>
        <begin position="4"/>
        <end position="125"/>
    </location>
</feature>
<evidence type="ECO:0000313" key="6">
    <source>
        <dbReference type="Proteomes" id="UP000265703"/>
    </source>
</evidence>
<evidence type="ECO:0000256" key="1">
    <source>
        <dbReference type="ARBA" id="ARBA00004340"/>
    </source>
</evidence>
<name>A0A397TFQ9_9GLOM</name>
<dbReference type="Proteomes" id="UP000265703">
    <property type="component" value="Unassembled WGS sequence"/>
</dbReference>
<evidence type="ECO:0000259" key="4">
    <source>
        <dbReference type="Pfam" id="PF20147"/>
    </source>
</evidence>
<reference evidence="5 6" key="1">
    <citation type="submission" date="2018-06" db="EMBL/GenBank/DDBJ databases">
        <title>Comparative genomics reveals the genomic features of Rhizophagus irregularis, R. cerebriforme, R. diaphanum and Gigaspora rosea, and their symbiotic lifestyle signature.</title>
        <authorList>
            <person name="Morin E."/>
            <person name="San Clemente H."/>
            <person name="Chen E.C.H."/>
            <person name="De La Providencia I."/>
            <person name="Hainaut M."/>
            <person name="Kuo A."/>
            <person name="Kohler A."/>
            <person name="Murat C."/>
            <person name="Tang N."/>
            <person name="Roy S."/>
            <person name="Loubradou J."/>
            <person name="Henrissat B."/>
            <person name="Grigoriev I.V."/>
            <person name="Corradi N."/>
            <person name="Roux C."/>
            <person name="Martin F.M."/>
        </authorList>
    </citation>
    <scope>NUCLEOTIDE SEQUENCE [LARGE SCALE GENOMIC DNA]</scope>
    <source>
        <strain evidence="5 6">DAOM 227022</strain>
    </source>
</reference>
<comment type="subcellular location">
    <subcellularLocation>
        <location evidence="1">Host cell</location>
    </subcellularLocation>
    <subcellularLocation>
        <location evidence="2">Secreted</location>
    </subcellularLocation>
</comment>
<dbReference type="GO" id="GO:0043657">
    <property type="term" value="C:host cell"/>
    <property type="evidence" value="ECO:0007669"/>
    <property type="project" value="UniProtKB-SubCell"/>
</dbReference>
<keyword evidence="6" id="KW-1185">Reference proteome</keyword>
<sequence>MIFTLNCLFLGQASDRSIPVIISEETTVGNSSIKYKEITVSHVKSLILSGKGMSDYPLNKLDLWKVDRISVDKNDEMLETFSTEDDIKEKLGGELMKPRFPLSEYFNENSFKDEESKFAIHIFVQLLTFTTAHKLPEKLEFHNPHPLLMGSDSFWDFQASNALKEKLKTEVHNHFDYYKKNQREKTTIPQYFILAGAGEGKSRTAQELPKLLIECTNDDSDLHNRLKSTLVFNLSFENGTKLLQNVEIDSSHAIGNRMLFQLLQQPNESWNDFKNRYDVTPEEVLRRVAKYYNQNFNDLNVIVILDGLQVAMERSMDGKDKDSFFYDCISTLGMLSIIVPYGPFIITCCTATISMPIQNFLASSQQKKVLLPVTSLQPPSMDNNPVFVDNPVMKMLINDMGGHGRALEALGEAVRGKDLDKIHFVDLVNDIRTRLIDKYQGWLSKTIYLRPVLRIILSGTQVDKNKNIATFEGQGIKVDDVTEFGLVRFKSQSTEQMVGYLTCPYIWLWIMAHASSNDTLLWNWDFNYYNEVRNKAGDSSIPPVELGVIHNGAKHNFGNSSIYNQKLTLEQSVKRVSTKSEDYRNNAKILCQKKIVDIKEAEYIIINAPSSESGDNFCMIKMVVTELLNTEIQQCKLVKQNISQEKFKDEYEKATSPGDTFILYTSASSKNLELHQPMSAIVSKDNWDEYFGFFAGRCYNYAMGPPDINKSTFIQLTGTVHIGETSATKIMEEREKCKFSDIDDCNKRTKISRGYLDPFFQDNE</sequence>
<organism evidence="5 6">
    <name type="scientific">Glomus cerebriforme</name>
    <dbReference type="NCBI Taxonomy" id="658196"/>
    <lineage>
        <taxon>Eukaryota</taxon>
        <taxon>Fungi</taxon>
        <taxon>Fungi incertae sedis</taxon>
        <taxon>Mucoromycota</taxon>
        <taxon>Glomeromycotina</taxon>
        <taxon>Glomeromycetes</taxon>
        <taxon>Glomerales</taxon>
        <taxon>Glomeraceae</taxon>
        <taxon>Glomus</taxon>
    </lineage>
</organism>
<gene>
    <name evidence="5" type="ORF">C1645_817053</name>
</gene>
<dbReference type="GO" id="GO:0005576">
    <property type="term" value="C:extracellular region"/>
    <property type="evidence" value="ECO:0007669"/>
    <property type="project" value="UniProtKB-SubCell"/>
</dbReference>